<protein>
    <submittedName>
        <fullName evidence="2">Uncharacterized protein</fullName>
    </submittedName>
</protein>
<name>A0A6G0T5S7_APHGL</name>
<organism evidence="2 3">
    <name type="scientific">Aphis glycines</name>
    <name type="common">Soybean aphid</name>
    <dbReference type="NCBI Taxonomy" id="307491"/>
    <lineage>
        <taxon>Eukaryota</taxon>
        <taxon>Metazoa</taxon>
        <taxon>Ecdysozoa</taxon>
        <taxon>Arthropoda</taxon>
        <taxon>Hexapoda</taxon>
        <taxon>Insecta</taxon>
        <taxon>Pterygota</taxon>
        <taxon>Neoptera</taxon>
        <taxon>Paraneoptera</taxon>
        <taxon>Hemiptera</taxon>
        <taxon>Sternorrhyncha</taxon>
        <taxon>Aphidomorpha</taxon>
        <taxon>Aphidoidea</taxon>
        <taxon>Aphididae</taxon>
        <taxon>Aphidini</taxon>
        <taxon>Aphis</taxon>
        <taxon>Aphis</taxon>
    </lineage>
</organism>
<comment type="caution">
    <text evidence="2">The sequence shown here is derived from an EMBL/GenBank/DDBJ whole genome shotgun (WGS) entry which is preliminary data.</text>
</comment>
<dbReference type="EMBL" id="VYZN01000056">
    <property type="protein sequence ID" value="KAE9525989.1"/>
    <property type="molecule type" value="Genomic_DNA"/>
</dbReference>
<dbReference type="Proteomes" id="UP000475862">
    <property type="component" value="Unassembled WGS sequence"/>
</dbReference>
<evidence type="ECO:0000313" key="2">
    <source>
        <dbReference type="EMBL" id="KAE9525989.1"/>
    </source>
</evidence>
<sequence length="301" mass="34764">MIWPLFVLQRALILTLNIIYKLLHTVANYNLNIGGITNILIIMLRVSSQAKFTEAHSAMNHCLRRQPVERQLQKLRKRKESTSNTTAQQSRRMNASTQTIVRLTLFASSLDLKTPSYKLLLIVKAEISREEVLSCKKNYLTYKVNFREDKKKKKKKILIIINEYKNTFMNKEEEENSYSENESNSSEEETDKTNTTETQVELNKNIEVENLKVGLSPKAPTGYGTERNSRRHLFVYICTKTWKHSKQKAGFFSQELQYNVVVLQVFCATALPFSLTKDGETKLKSCDLTNSSIICCLKFEI</sequence>
<dbReference type="AlphaFoldDB" id="A0A6G0T5S7"/>
<accession>A0A6G0T5S7</accession>
<evidence type="ECO:0000256" key="1">
    <source>
        <dbReference type="SAM" id="MobiDB-lite"/>
    </source>
</evidence>
<evidence type="ECO:0000313" key="3">
    <source>
        <dbReference type="Proteomes" id="UP000475862"/>
    </source>
</evidence>
<reference evidence="2 3" key="1">
    <citation type="submission" date="2019-08" db="EMBL/GenBank/DDBJ databases">
        <title>The genome of the soybean aphid Biotype 1, its phylome, world population structure and adaptation to the North American continent.</title>
        <authorList>
            <person name="Giordano R."/>
            <person name="Donthu R.K."/>
            <person name="Hernandez A.G."/>
            <person name="Wright C.L."/>
            <person name="Zimin A.V."/>
        </authorList>
    </citation>
    <scope>NUCLEOTIDE SEQUENCE [LARGE SCALE GENOMIC DNA]</scope>
    <source>
        <tissue evidence="2">Whole aphids</tissue>
    </source>
</reference>
<feature type="region of interest" description="Disordered" evidence="1">
    <location>
        <begin position="172"/>
        <end position="198"/>
    </location>
</feature>
<gene>
    <name evidence="2" type="ORF">AGLY_013931</name>
</gene>
<proteinExistence type="predicted"/>
<keyword evidence="3" id="KW-1185">Reference proteome</keyword>